<dbReference type="Gene3D" id="3.40.50.620">
    <property type="entry name" value="HUPs"/>
    <property type="match status" value="1"/>
</dbReference>
<feature type="region of interest" description="Disordered" evidence="2">
    <location>
        <begin position="137"/>
        <end position="157"/>
    </location>
</feature>
<evidence type="ECO:0000256" key="2">
    <source>
        <dbReference type="SAM" id="MobiDB-lite"/>
    </source>
</evidence>
<reference evidence="4 5" key="1">
    <citation type="journal article" date="2019" name="Int. J. Syst. Evol. Microbiol.">
        <title>The Global Catalogue of Microorganisms (GCM) 10K type strain sequencing project: providing services to taxonomists for standard genome sequencing and annotation.</title>
        <authorList>
            <consortium name="The Broad Institute Genomics Platform"/>
            <consortium name="The Broad Institute Genome Sequencing Center for Infectious Disease"/>
            <person name="Wu L."/>
            <person name="Ma J."/>
        </authorList>
    </citation>
    <scope>NUCLEOTIDE SEQUENCE [LARGE SCALE GENOMIC DNA]</scope>
    <source>
        <strain evidence="4 5">XZGYJ-43</strain>
    </source>
</reference>
<dbReference type="PANTHER" id="PTHR46268:SF6">
    <property type="entry name" value="UNIVERSAL STRESS PROTEIN UP12"/>
    <property type="match status" value="1"/>
</dbReference>
<dbReference type="PRINTS" id="PR01438">
    <property type="entry name" value="UNVRSLSTRESS"/>
</dbReference>
<dbReference type="SUPFAM" id="SSF52402">
    <property type="entry name" value="Adenine nucleotide alpha hydrolases-like"/>
    <property type="match status" value="1"/>
</dbReference>
<feature type="compositionally biased region" description="Basic and acidic residues" evidence="2">
    <location>
        <begin position="139"/>
        <end position="151"/>
    </location>
</feature>
<dbReference type="InterPro" id="IPR006016">
    <property type="entry name" value="UspA"/>
</dbReference>
<dbReference type="EMBL" id="JBHTAR010000011">
    <property type="protein sequence ID" value="MFC7200078.1"/>
    <property type="molecule type" value="Genomic_DNA"/>
</dbReference>
<name>A0ABD5Z501_9EURY</name>
<comment type="caution">
    <text evidence="4">The sequence shown here is derived from an EMBL/GenBank/DDBJ whole genome shotgun (WGS) entry which is preliminary data.</text>
</comment>
<dbReference type="InterPro" id="IPR006015">
    <property type="entry name" value="Universal_stress_UspA"/>
</dbReference>
<dbReference type="RefSeq" id="WP_279529997.1">
    <property type="nucleotide sequence ID" value="NZ_CP122312.1"/>
</dbReference>
<comment type="similarity">
    <text evidence="1">Belongs to the universal stress protein A family.</text>
</comment>
<evidence type="ECO:0000259" key="3">
    <source>
        <dbReference type="Pfam" id="PF00582"/>
    </source>
</evidence>
<gene>
    <name evidence="4" type="ORF">ACFQJ9_11770</name>
</gene>
<proteinExistence type="inferred from homology"/>
<dbReference type="AlphaFoldDB" id="A0ABD5Z501"/>
<evidence type="ECO:0000256" key="1">
    <source>
        <dbReference type="ARBA" id="ARBA00008791"/>
    </source>
</evidence>
<evidence type="ECO:0000313" key="4">
    <source>
        <dbReference type="EMBL" id="MFC7200078.1"/>
    </source>
</evidence>
<evidence type="ECO:0000313" key="5">
    <source>
        <dbReference type="Proteomes" id="UP001596447"/>
    </source>
</evidence>
<protein>
    <submittedName>
        <fullName evidence="4">Universal stress protein</fullName>
    </submittedName>
</protein>
<feature type="domain" description="UspA" evidence="3">
    <location>
        <begin position="1"/>
        <end position="138"/>
    </location>
</feature>
<dbReference type="Proteomes" id="UP001596447">
    <property type="component" value="Unassembled WGS sequence"/>
</dbReference>
<accession>A0ABD5Z501</accession>
<dbReference type="InterPro" id="IPR014729">
    <property type="entry name" value="Rossmann-like_a/b/a_fold"/>
</dbReference>
<dbReference type="PIRSF" id="PIRSF006276">
    <property type="entry name" value="UspA"/>
    <property type="match status" value="1"/>
</dbReference>
<sequence length="157" mass="17150">MYDTILVPVDGSAPSNAAVDEAVELAGAFGATVHFLFVVDVEGFALDEHAGSLVEQLHRQGEHAVEEARETAERQDVTAFGEVREGVPHRTIVRYAEEIDADVVVMGTHGRKGFRHFLLGSVTERVVREAPVPVLTVRAPEEERGESGTEREESEES</sequence>
<keyword evidence="5" id="KW-1185">Reference proteome</keyword>
<organism evidence="4 5">
    <name type="scientific">Halospeciosus flavus</name>
    <dbReference type="NCBI Taxonomy" id="3032283"/>
    <lineage>
        <taxon>Archaea</taxon>
        <taxon>Methanobacteriati</taxon>
        <taxon>Methanobacteriota</taxon>
        <taxon>Stenosarchaea group</taxon>
        <taxon>Halobacteria</taxon>
        <taxon>Halobacteriales</taxon>
        <taxon>Halobacteriaceae</taxon>
        <taxon>Halospeciosus</taxon>
    </lineage>
</organism>
<dbReference type="CDD" id="cd00293">
    <property type="entry name" value="USP-like"/>
    <property type="match status" value="1"/>
</dbReference>
<dbReference type="PANTHER" id="PTHR46268">
    <property type="entry name" value="STRESS RESPONSE PROTEIN NHAX"/>
    <property type="match status" value="1"/>
</dbReference>
<dbReference type="Pfam" id="PF00582">
    <property type="entry name" value="Usp"/>
    <property type="match status" value="1"/>
</dbReference>